<dbReference type="Gene3D" id="3.20.20.150">
    <property type="entry name" value="Divalent-metal-dependent TIM barrel enzymes"/>
    <property type="match status" value="1"/>
</dbReference>
<gene>
    <name evidence="2" type="primary">iolE</name>
    <name evidence="2" type="ORF">QNN03_36305</name>
</gene>
<proteinExistence type="predicted"/>
<keyword evidence="3" id="KW-1185">Reference proteome</keyword>
<protein>
    <submittedName>
        <fullName evidence="2">Myo-inosose-2 dehydratase</fullName>
        <ecNumber evidence="2">4.2.1.44</ecNumber>
    </submittedName>
</protein>
<dbReference type="EMBL" id="JASJUS010000060">
    <property type="protein sequence ID" value="MDL2081902.1"/>
    <property type="molecule type" value="Genomic_DNA"/>
</dbReference>
<evidence type="ECO:0000259" key="1">
    <source>
        <dbReference type="Pfam" id="PF01261"/>
    </source>
</evidence>
<dbReference type="NCBIfam" id="TIGR04379">
    <property type="entry name" value="myo_inos_iolE"/>
    <property type="match status" value="1"/>
</dbReference>
<comment type="caution">
    <text evidence="2">The sequence shown here is derived from an EMBL/GenBank/DDBJ whole genome shotgun (WGS) entry which is preliminary data.</text>
</comment>
<evidence type="ECO:0000313" key="3">
    <source>
        <dbReference type="Proteomes" id="UP001241926"/>
    </source>
</evidence>
<dbReference type="Pfam" id="PF01261">
    <property type="entry name" value="AP_endonuc_2"/>
    <property type="match status" value="1"/>
</dbReference>
<feature type="domain" description="Xylose isomerase-like TIM barrel" evidence="1">
    <location>
        <begin position="121"/>
        <end position="302"/>
    </location>
</feature>
<dbReference type="PANTHER" id="PTHR12110:SF41">
    <property type="entry name" value="INOSOSE DEHYDRATASE"/>
    <property type="match status" value="1"/>
</dbReference>
<dbReference type="InterPro" id="IPR013022">
    <property type="entry name" value="Xyl_isomerase-like_TIM-brl"/>
</dbReference>
<reference evidence="2 3" key="1">
    <citation type="submission" date="2023-05" db="EMBL/GenBank/DDBJ databases">
        <title>Streptomyces fuscus sp. nov., a brown-black pigment producing actinomyces isolated from dry sand of Sea duck farm.</title>
        <authorList>
            <person name="Xie J."/>
            <person name="Shen N."/>
        </authorList>
    </citation>
    <scope>NUCLEOTIDE SEQUENCE [LARGE SCALE GENOMIC DNA]</scope>
    <source>
        <strain evidence="2 3">GXMU-J15</strain>
    </source>
</reference>
<dbReference type="RefSeq" id="WP_261717228.1">
    <property type="nucleotide sequence ID" value="NZ_JASJUS010000060.1"/>
</dbReference>
<accession>A0ABT7JDM5</accession>
<dbReference type="SUPFAM" id="SSF51658">
    <property type="entry name" value="Xylose isomerase-like"/>
    <property type="match status" value="1"/>
</dbReference>
<name>A0ABT7JDM5_9ACTN</name>
<sequence>MTAIRLPETHFGITPTGWTNDDFPLLGDDIPFEQCVSEIRLAGFEGCSIGHKFPTGVDALNEALALRDLSVTEPWVSTFFTVPGMREHTIAAFRERMDFLDSIKGPVKTRSIGVAEFGNSIHLMPISLSKSKPVFTEDHWKALAEGLDVIGRLAKERGFQLVYHPHMGTGVQTQPEVDTLMRRTNAQYVHLLLDTGHLYWAGANPVAVINAHADRIRHVHLKNIRAAVRDKPALALAGFEEFVRAGIFTVPGDRTGDVPFPAILAALESKQYKGWLVVEAEQDPHGPRPPLYYAKLAREYLRKELGR</sequence>
<dbReference type="Proteomes" id="UP001241926">
    <property type="component" value="Unassembled WGS sequence"/>
</dbReference>
<organism evidence="2 3">
    <name type="scientific">Streptomyces fuscus</name>
    <dbReference type="NCBI Taxonomy" id="3048495"/>
    <lineage>
        <taxon>Bacteria</taxon>
        <taxon>Bacillati</taxon>
        <taxon>Actinomycetota</taxon>
        <taxon>Actinomycetes</taxon>
        <taxon>Kitasatosporales</taxon>
        <taxon>Streptomycetaceae</taxon>
        <taxon>Streptomyces</taxon>
    </lineage>
</organism>
<dbReference type="InterPro" id="IPR030823">
    <property type="entry name" value="IolE/MocC"/>
</dbReference>
<dbReference type="EC" id="4.2.1.44" evidence="2"/>
<dbReference type="InterPro" id="IPR036237">
    <property type="entry name" value="Xyl_isomerase-like_sf"/>
</dbReference>
<dbReference type="GO" id="GO:0050114">
    <property type="term" value="F:myo-inosose-2 dehydratase activity"/>
    <property type="evidence" value="ECO:0007669"/>
    <property type="project" value="UniProtKB-EC"/>
</dbReference>
<evidence type="ECO:0000313" key="2">
    <source>
        <dbReference type="EMBL" id="MDL2081902.1"/>
    </source>
</evidence>
<dbReference type="PANTHER" id="PTHR12110">
    <property type="entry name" value="HYDROXYPYRUVATE ISOMERASE"/>
    <property type="match status" value="1"/>
</dbReference>
<keyword evidence="2" id="KW-0456">Lyase</keyword>
<dbReference type="InterPro" id="IPR050312">
    <property type="entry name" value="IolE/XylAMocC-like"/>
</dbReference>